<protein>
    <submittedName>
        <fullName evidence="1">Unnamed protein product</fullName>
    </submittedName>
</protein>
<keyword evidence="2" id="KW-1185">Reference proteome</keyword>
<dbReference type="OrthoDB" id="158567at2759"/>
<proteinExistence type="predicted"/>
<gene>
    <name evidence="1" type="ORF">Plil01_001148700</name>
</gene>
<sequence length="131" mass="14175">MHLTCGSYVQDGLNPLSNLIIAQQHELDDESVAIAHLLCSFGSVPNLPVLANTPLGHDQKGLLACTKFWSQCSSRGEPLPNVPPEVIRAGEAAVKIYLTYLKEVPSPEADPIGKEVVSSVYRRKICIIGPK</sequence>
<evidence type="ECO:0000313" key="1">
    <source>
        <dbReference type="EMBL" id="GMF27455.1"/>
    </source>
</evidence>
<dbReference type="AlphaFoldDB" id="A0A9W6U6V4"/>
<reference evidence="1" key="1">
    <citation type="submission" date="2023-04" db="EMBL/GenBank/DDBJ databases">
        <title>Phytophthora lilii NBRC 32176.</title>
        <authorList>
            <person name="Ichikawa N."/>
            <person name="Sato H."/>
            <person name="Tonouchi N."/>
        </authorList>
    </citation>
    <scope>NUCLEOTIDE SEQUENCE</scope>
    <source>
        <strain evidence="1">NBRC 32176</strain>
    </source>
</reference>
<dbReference type="Proteomes" id="UP001165083">
    <property type="component" value="Unassembled WGS sequence"/>
</dbReference>
<comment type="caution">
    <text evidence="1">The sequence shown here is derived from an EMBL/GenBank/DDBJ whole genome shotgun (WGS) entry which is preliminary data.</text>
</comment>
<evidence type="ECO:0000313" key="2">
    <source>
        <dbReference type="Proteomes" id="UP001165083"/>
    </source>
</evidence>
<name>A0A9W6U6V4_9STRA</name>
<dbReference type="EMBL" id="BSXW01000661">
    <property type="protein sequence ID" value="GMF27455.1"/>
    <property type="molecule type" value="Genomic_DNA"/>
</dbReference>
<accession>A0A9W6U6V4</accession>
<organism evidence="1 2">
    <name type="scientific">Phytophthora lilii</name>
    <dbReference type="NCBI Taxonomy" id="2077276"/>
    <lineage>
        <taxon>Eukaryota</taxon>
        <taxon>Sar</taxon>
        <taxon>Stramenopiles</taxon>
        <taxon>Oomycota</taxon>
        <taxon>Peronosporomycetes</taxon>
        <taxon>Peronosporales</taxon>
        <taxon>Peronosporaceae</taxon>
        <taxon>Phytophthora</taxon>
    </lineage>
</organism>